<evidence type="ECO:0000256" key="1">
    <source>
        <dbReference type="SAM" id="MobiDB-lite"/>
    </source>
</evidence>
<dbReference type="Proteomes" id="UP000617734">
    <property type="component" value="Unassembled WGS sequence"/>
</dbReference>
<dbReference type="AlphaFoldDB" id="A0A919L4Q4"/>
<dbReference type="RefSeq" id="WP_190214763.1">
    <property type="nucleotide sequence ID" value="NZ_BNBO01000059.1"/>
</dbReference>
<comment type="caution">
    <text evidence="2">The sequence shown here is derived from an EMBL/GenBank/DDBJ whole genome shotgun (WGS) entry which is preliminary data.</text>
</comment>
<reference evidence="2" key="1">
    <citation type="journal article" date="2014" name="Int. J. Syst. Evol. Microbiol.">
        <title>Complete genome sequence of Corynebacterium casei LMG S-19264T (=DSM 44701T), isolated from a smear-ripened cheese.</title>
        <authorList>
            <consortium name="US DOE Joint Genome Institute (JGI-PGF)"/>
            <person name="Walter F."/>
            <person name="Albersmeier A."/>
            <person name="Kalinowski J."/>
            <person name="Ruckert C."/>
        </authorList>
    </citation>
    <scope>NUCLEOTIDE SEQUENCE</scope>
    <source>
        <strain evidence="2">JCM 4646</strain>
    </source>
</reference>
<organism evidence="2 3">
    <name type="scientific">Kitasatospora indigofera</name>
    <dbReference type="NCBI Taxonomy" id="67307"/>
    <lineage>
        <taxon>Bacteria</taxon>
        <taxon>Bacillati</taxon>
        <taxon>Actinomycetota</taxon>
        <taxon>Actinomycetes</taxon>
        <taxon>Kitasatosporales</taxon>
        <taxon>Streptomycetaceae</taxon>
        <taxon>Kitasatospora</taxon>
    </lineage>
</organism>
<keyword evidence="3" id="KW-1185">Reference proteome</keyword>
<feature type="region of interest" description="Disordered" evidence="1">
    <location>
        <begin position="204"/>
        <end position="229"/>
    </location>
</feature>
<sequence length="229" mass="24012">MSGTRVEFLAPPDFVAFAAVDDVEEAYERVVERLGPSAQDLGPDQRRAVTDLYLAASAALTDAGVIWSGTCLGTVAGRLSAATLSVTQAGTEDDSSQEVAVQGLIEALTVPSGPPSRLVSRFDAVVGPVVMTLEQSEGWQIGPQERIPLLSAKAYLPLPSGSNRVLIIELSTPDVDHWPDVYAPVLAQVVRSVRLSGLAATTSAAEPIRRTSTTAPAGPDDPFATVLHP</sequence>
<feature type="compositionally biased region" description="Polar residues" evidence="1">
    <location>
        <begin position="204"/>
        <end position="215"/>
    </location>
</feature>
<dbReference type="EMBL" id="BNBO01000059">
    <property type="protein sequence ID" value="GHH82631.1"/>
    <property type="molecule type" value="Genomic_DNA"/>
</dbReference>
<evidence type="ECO:0000313" key="2">
    <source>
        <dbReference type="EMBL" id="GHH82631.1"/>
    </source>
</evidence>
<proteinExistence type="predicted"/>
<evidence type="ECO:0000313" key="3">
    <source>
        <dbReference type="Proteomes" id="UP000617734"/>
    </source>
</evidence>
<name>A0A919L4Q4_9ACTN</name>
<accession>A0A919L4Q4</accession>
<reference evidence="2" key="2">
    <citation type="submission" date="2020-09" db="EMBL/GenBank/DDBJ databases">
        <authorList>
            <person name="Sun Q."/>
            <person name="Ohkuma M."/>
        </authorList>
    </citation>
    <scope>NUCLEOTIDE SEQUENCE</scope>
    <source>
        <strain evidence="2">JCM 4646</strain>
    </source>
</reference>
<dbReference type="GeneID" id="95357063"/>
<protein>
    <submittedName>
        <fullName evidence="2">Uncharacterized protein</fullName>
    </submittedName>
</protein>
<gene>
    <name evidence="2" type="ORF">GCM10018781_67960</name>
</gene>